<keyword evidence="1" id="KW-0732">Signal</keyword>
<organism evidence="2 3">
    <name type="scientific">Psychroserpens burtonensis</name>
    <dbReference type="NCBI Taxonomy" id="49278"/>
    <lineage>
        <taxon>Bacteria</taxon>
        <taxon>Pseudomonadati</taxon>
        <taxon>Bacteroidota</taxon>
        <taxon>Flavobacteriia</taxon>
        <taxon>Flavobacteriales</taxon>
        <taxon>Flavobacteriaceae</taxon>
        <taxon>Psychroserpens</taxon>
    </lineage>
</organism>
<comment type="caution">
    <text evidence="2">The sequence shown here is derived from an EMBL/GenBank/DDBJ whole genome shotgun (WGS) entry which is preliminary data.</text>
</comment>
<feature type="signal peptide" evidence="1">
    <location>
        <begin position="1"/>
        <end position="19"/>
    </location>
</feature>
<protein>
    <submittedName>
        <fullName evidence="2">Uncharacterized protein</fullName>
    </submittedName>
</protein>
<feature type="chain" id="PRO_5023130528" evidence="1">
    <location>
        <begin position="20"/>
        <end position="176"/>
    </location>
</feature>
<evidence type="ECO:0000313" key="2">
    <source>
        <dbReference type="EMBL" id="TXE19972.1"/>
    </source>
</evidence>
<evidence type="ECO:0000256" key="1">
    <source>
        <dbReference type="SAM" id="SignalP"/>
    </source>
</evidence>
<accession>A0A5C7BAP2</accession>
<proteinExistence type="predicted"/>
<keyword evidence="3" id="KW-1185">Reference proteome</keyword>
<evidence type="ECO:0000313" key="3">
    <source>
        <dbReference type="Proteomes" id="UP000321938"/>
    </source>
</evidence>
<name>A0A5C7BAP2_9FLAO</name>
<dbReference type="EMBL" id="VOSB01000002">
    <property type="protein sequence ID" value="TXE19972.1"/>
    <property type="molecule type" value="Genomic_DNA"/>
</dbReference>
<dbReference type="RefSeq" id="WP_028873432.1">
    <property type="nucleotide sequence ID" value="NZ_VOSB01000002.1"/>
</dbReference>
<dbReference type="STRING" id="1123037.GCA_000425305_00528"/>
<dbReference type="OrthoDB" id="3622at49277"/>
<sequence length="176" mass="20542">MKKLYLFTIVLCSSLFSFSQDLEIGVKLIENNTVKKVTSSKSVLFVIEDDTHYIHFYLDLARKIKRKLRKSTSAVDFNYEMSSEFKPFEFDLKRIPNKKYDKLNYDIVCFLETSNMKNFDATKERERVIIFDLDLNISESSTNKTIEIAKLHIAANNFIADHNKEAAHLISEIIIQ</sequence>
<dbReference type="AlphaFoldDB" id="A0A5C7BAP2"/>
<dbReference type="Proteomes" id="UP000321938">
    <property type="component" value="Unassembled WGS sequence"/>
</dbReference>
<reference evidence="2 3" key="1">
    <citation type="submission" date="2019-08" db="EMBL/GenBank/DDBJ databases">
        <title>Genome of Psychroserpens burtonensis ACAM 167.</title>
        <authorList>
            <person name="Bowman J.P."/>
        </authorList>
    </citation>
    <scope>NUCLEOTIDE SEQUENCE [LARGE SCALE GENOMIC DNA]</scope>
    <source>
        <strain evidence="2 3">ACAM 167</strain>
    </source>
</reference>
<gene>
    <name evidence="2" type="ORF">ES692_01560</name>
</gene>